<proteinExistence type="predicted"/>
<dbReference type="InterPro" id="IPR046548">
    <property type="entry name" value="DUF6804"/>
</dbReference>
<comment type="caution">
    <text evidence="2">The sequence shown here is derived from an EMBL/GenBank/DDBJ whole genome shotgun (WGS) entry which is preliminary data.</text>
</comment>
<accession>A0A2M7VJS3</accession>
<organism evidence="2 3">
    <name type="scientific">bacterium (Candidatus Gribaldobacteria) CG_4_10_14_0_2_um_filter_36_18</name>
    <dbReference type="NCBI Taxonomy" id="2014264"/>
    <lineage>
        <taxon>Bacteria</taxon>
        <taxon>Candidatus Gribaldobacteria</taxon>
    </lineage>
</organism>
<reference evidence="3" key="1">
    <citation type="submission" date="2017-09" db="EMBL/GenBank/DDBJ databases">
        <title>Depth-based differentiation of microbial function through sediment-hosted aquifers and enrichment of novel symbionts in the deep terrestrial subsurface.</title>
        <authorList>
            <person name="Probst A.J."/>
            <person name="Ladd B."/>
            <person name="Jarett J.K."/>
            <person name="Geller-Mcgrath D.E."/>
            <person name="Sieber C.M.K."/>
            <person name="Emerson J.B."/>
            <person name="Anantharaman K."/>
            <person name="Thomas B.C."/>
            <person name="Malmstrom R."/>
            <person name="Stieglmeier M."/>
            <person name="Klingl A."/>
            <person name="Woyke T."/>
            <person name="Ryan C.M."/>
            <person name="Banfield J.F."/>
        </authorList>
    </citation>
    <scope>NUCLEOTIDE SEQUENCE [LARGE SCALE GENOMIC DNA]</scope>
</reference>
<dbReference type="AlphaFoldDB" id="A0A2M7VJS3"/>
<evidence type="ECO:0000313" key="2">
    <source>
        <dbReference type="EMBL" id="PJA02095.1"/>
    </source>
</evidence>
<dbReference type="Proteomes" id="UP000231469">
    <property type="component" value="Unassembled WGS sequence"/>
</dbReference>
<protein>
    <submittedName>
        <fullName evidence="2">Uncharacterized protein</fullName>
    </submittedName>
</protein>
<dbReference type="Pfam" id="PF20619">
    <property type="entry name" value="DUF6804"/>
    <property type="match status" value="1"/>
</dbReference>
<keyword evidence="1" id="KW-0812">Transmembrane</keyword>
<keyword evidence="1" id="KW-1133">Transmembrane helix</keyword>
<feature type="transmembrane region" description="Helical" evidence="1">
    <location>
        <begin position="83"/>
        <end position="101"/>
    </location>
</feature>
<name>A0A2M7VJS3_9BACT</name>
<feature type="transmembrane region" description="Helical" evidence="1">
    <location>
        <begin position="59"/>
        <end position="77"/>
    </location>
</feature>
<sequence length="111" mass="12671">MGKEIIKYKNIASVISVVFLLLAIPTFWSYGYYILLRWIITASALFLIWISYSLKNKSWLILMAIVALLFNPIAPIYLDKGNWVVIDFIVAVIFLASIFKLKANSVVINNL</sequence>
<gene>
    <name evidence="2" type="ORF">COX73_02585</name>
</gene>
<feature type="transmembrane region" description="Helical" evidence="1">
    <location>
        <begin position="12"/>
        <end position="28"/>
    </location>
</feature>
<keyword evidence="1" id="KW-0472">Membrane</keyword>
<evidence type="ECO:0000256" key="1">
    <source>
        <dbReference type="SAM" id="Phobius"/>
    </source>
</evidence>
<dbReference type="EMBL" id="PFPS01000109">
    <property type="protein sequence ID" value="PJA02095.1"/>
    <property type="molecule type" value="Genomic_DNA"/>
</dbReference>
<evidence type="ECO:0000313" key="3">
    <source>
        <dbReference type="Proteomes" id="UP000231469"/>
    </source>
</evidence>
<feature type="transmembrane region" description="Helical" evidence="1">
    <location>
        <begin position="34"/>
        <end position="52"/>
    </location>
</feature>